<feature type="compositionally biased region" description="Pro residues" evidence="3">
    <location>
        <begin position="24"/>
        <end position="34"/>
    </location>
</feature>
<dbReference type="PaxDb" id="3827-XP_004509397.1"/>
<feature type="compositionally biased region" description="Basic and acidic residues" evidence="3">
    <location>
        <begin position="215"/>
        <end position="235"/>
    </location>
</feature>
<feature type="compositionally biased region" description="Polar residues" evidence="3">
    <location>
        <begin position="56"/>
        <end position="79"/>
    </location>
</feature>
<organism evidence="5 6">
    <name type="scientific">Cicer arietinum</name>
    <name type="common">Chickpea</name>
    <name type="synonym">Garbanzo</name>
    <dbReference type="NCBI Taxonomy" id="3827"/>
    <lineage>
        <taxon>Eukaryota</taxon>
        <taxon>Viridiplantae</taxon>
        <taxon>Streptophyta</taxon>
        <taxon>Embryophyta</taxon>
        <taxon>Tracheophyta</taxon>
        <taxon>Spermatophyta</taxon>
        <taxon>Magnoliopsida</taxon>
        <taxon>eudicotyledons</taxon>
        <taxon>Gunneridae</taxon>
        <taxon>Pentapetalae</taxon>
        <taxon>rosids</taxon>
        <taxon>fabids</taxon>
        <taxon>Fabales</taxon>
        <taxon>Fabaceae</taxon>
        <taxon>Papilionoideae</taxon>
        <taxon>50 kb inversion clade</taxon>
        <taxon>NPAAA clade</taxon>
        <taxon>Hologalegina</taxon>
        <taxon>IRL clade</taxon>
        <taxon>Cicereae</taxon>
        <taxon>Cicer</taxon>
    </lineage>
</organism>
<feature type="compositionally biased region" description="Polar residues" evidence="3">
    <location>
        <begin position="108"/>
        <end position="137"/>
    </location>
</feature>
<dbReference type="OrthoDB" id="340227at2759"/>
<dbReference type="InterPro" id="IPR006630">
    <property type="entry name" value="La_HTH"/>
</dbReference>
<dbReference type="FunFam" id="1.10.10.10:FF:000131">
    <property type="entry name" value="la-related protein 1B isoform X2"/>
    <property type="match status" value="1"/>
</dbReference>
<dbReference type="Pfam" id="PF05383">
    <property type="entry name" value="La"/>
    <property type="match status" value="1"/>
</dbReference>
<dbReference type="GO" id="GO:0003723">
    <property type="term" value="F:RNA binding"/>
    <property type="evidence" value="ECO:0007669"/>
    <property type="project" value="UniProtKB-UniRule"/>
</dbReference>
<feature type="domain" description="HTH La-type RNA-binding" evidence="4">
    <location>
        <begin position="324"/>
        <end position="413"/>
    </location>
</feature>
<protein>
    <submittedName>
        <fullName evidence="6">La-related protein 1C-like</fullName>
    </submittedName>
</protein>
<dbReference type="GeneID" id="101504108"/>
<feature type="region of interest" description="Disordered" evidence="3">
    <location>
        <begin position="20"/>
        <end position="252"/>
    </location>
</feature>
<dbReference type="eggNOG" id="KOG2590">
    <property type="taxonomic scope" value="Eukaryota"/>
</dbReference>
<dbReference type="InterPro" id="IPR036390">
    <property type="entry name" value="WH_DNA-bd_sf"/>
</dbReference>
<evidence type="ECO:0000313" key="5">
    <source>
        <dbReference type="Proteomes" id="UP000087171"/>
    </source>
</evidence>
<dbReference type="SUPFAM" id="SSF46785">
    <property type="entry name" value="Winged helix' DNA-binding domain"/>
    <property type="match status" value="1"/>
</dbReference>
<gene>
    <name evidence="6" type="primary">LOC101504108</name>
</gene>
<keyword evidence="1 2" id="KW-0694">RNA-binding</keyword>
<dbReference type="PANTHER" id="PTHR22792:SF132">
    <property type="entry name" value="LA-RELATED PROTEIN 1"/>
    <property type="match status" value="1"/>
</dbReference>
<reference evidence="5" key="1">
    <citation type="journal article" date="2013" name="Nat. Biotechnol.">
        <title>Draft genome sequence of chickpea (Cicer arietinum) provides a resource for trait improvement.</title>
        <authorList>
            <person name="Varshney R.K."/>
            <person name="Song C."/>
            <person name="Saxena R.K."/>
            <person name="Azam S."/>
            <person name="Yu S."/>
            <person name="Sharpe A.G."/>
            <person name="Cannon S."/>
            <person name="Baek J."/>
            <person name="Rosen B.D."/>
            <person name="Tar'an B."/>
            <person name="Millan T."/>
            <person name="Zhang X."/>
            <person name="Ramsay L.D."/>
            <person name="Iwata A."/>
            <person name="Wang Y."/>
            <person name="Nelson W."/>
            <person name="Farmer A.D."/>
            <person name="Gaur P.M."/>
            <person name="Soderlund C."/>
            <person name="Penmetsa R.V."/>
            <person name="Xu C."/>
            <person name="Bharti A.K."/>
            <person name="He W."/>
            <person name="Winter P."/>
            <person name="Zhao S."/>
            <person name="Hane J.K."/>
            <person name="Carrasquilla-Garcia N."/>
            <person name="Condie J.A."/>
            <person name="Upadhyaya H.D."/>
            <person name="Luo M.C."/>
            <person name="Thudi M."/>
            <person name="Gowda C.L."/>
            <person name="Singh N.P."/>
            <person name="Lichtenzveig J."/>
            <person name="Gali K.K."/>
            <person name="Rubio J."/>
            <person name="Nadarajan N."/>
            <person name="Dolezel J."/>
            <person name="Bansal K.C."/>
            <person name="Xu X."/>
            <person name="Edwards D."/>
            <person name="Zhang G."/>
            <person name="Kahl G."/>
            <person name="Gil J."/>
            <person name="Singh K.B."/>
            <person name="Datta S.K."/>
            <person name="Jackson S.A."/>
            <person name="Wang J."/>
            <person name="Cook D.R."/>
        </authorList>
    </citation>
    <scope>NUCLEOTIDE SEQUENCE [LARGE SCALE GENOMIC DNA]</scope>
    <source>
        <strain evidence="5">cv. CDC Frontier</strain>
    </source>
</reference>
<reference evidence="6" key="2">
    <citation type="submission" date="2025-08" db="UniProtKB">
        <authorList>
            <consortium name="RefSeq"/>
        </authorList>
    </citation>
    <scope>IDENTIFICATION</scope>
    <source>
        <tissue evidence="6">Etiolated seedlings</tissue>
    </source>
</reference>
<dbReference type="GO" id="GO:0005737">
    <property type="term" value="C:cytoplasm"/>
    <property type="evidence" value="ECO:0007669"/>
    <property type="project" value="UniProtKB-ARBA"/>
</dbReference>
<dbReference type="AlphaFoldDB" id="A0A1S2YSW9"/>
<proteinExistence type="predicted"/>
<dbReference type="KEGG" id="cam:101504108"/>
<evidence type="ECO:0000256" key="1">
    <source>
        <dbReference type="ARBA" id="ARBA00022884"/>
    </source>
</evidence>
<dbReference type="Gene3D" id="1.10.10.10">
    <property type="entry name" value="Winged helix-like DNA-binding domain superfamily/Winged helix DNA-binding domain"/>
    <property type="match status" value="1"/>
</dbReference>
<name>A0A1S2YSW9_CICAR</name>
<dbReference type="PROSITE" id="PS50961">
    <property type="entry name" value="HTH_LA"/>
    <property type="match status" value="1"/>
</dbReference>
<dbReference type="CDD" id="cd07323">
    <property type="entry name" value="LAM"/>
    <property type="match status" value="1"/>
</dbReference>
<evidence type="ECO:0000256" key="2">
    <source>
        <dbReference type="PROSITE-ProRule" id="PRU00332"/>
    </source>
</evidence>
<keyword evidence="5" id="KW-1185">Reference proteome</keyword>
<dbReference type="Proteomes" id="UP000087171">
    <property type="component" value="Chromosome Ca7"/>
</dbReference>
<evidence type="ECO:0000313" key="6">
    <source>
        <dbReference type="RefSeq" id="XP_004509397.1"/>
    </source>
</evidence>
<dbReference type="PANTHER" id="PTHR22792">
    <property type="entry name" value="LUPUS LA PROTEIN-RELATED"/>
    <property type="match status" value="1"/>
</dbReference>
<evidence type="ECO:0000256" key="3">
    <source>
        <dbReference type="SAM" id="MobiDB-lite"/>
    </source>
</evidence>
<dbReference type="RefSeq" id="XP_004509397.1">
    <property type="nucleotide sequence ID" value="XM_004509340.3"/>
</dbReference>
<accession>A0A1S2YSW9</accession>
<dbReference type="SMART" id="SM00715">
    <property type="entry name" value="LA"/>
    <property type="match status" value="1"/>
</dbReference>
<sequence>MAVNHSAVSSPWNQIVAAAATAAAPPPSSSPPPSAAVVHTSIVNSAPVDDSDNAAGGQNVNTVKRQVWNKPSNAASSSVMGAESWPALSESARSPAKSPLESVKAVTDSATLPSLQGTGSLLPSPQRQVRENATANNVAPGPTHQKPFRRGNSNLLSNGGHPPQMSAPQGSMVVPPGPHSHNHTPKDNPPRAGFVPNDHQQHRNSFRNRNGGPHQRGDGSHHHNYGGRRDQDRANQDWNTHRRNFNGRDNYMSPRFVPQFIRPPLPSPGQLYPPPPPPPIRSFGGSMGYHELAPPMLYIPPPMESLRGVPFVPPPMPPNAMYFQPQDLQLHTKIVNQIDYYFSNENLIKDIYLRKNMDDQGWVPLNLIAGFKKVKQMTDNFQIVSDAVRTSSVVEMQGDKIRRWNDWKKWIMPSTQLPNVAGSQNIGQLAEKVQSIALEATKNGAAGGLDVSQIRPPSDSNNKYLISTGENAGQIGIQVSD</sequence>
<dbReference type="InterPro" id="IPR036388">
    <property type="entry name" value="WH-like_DNA-bd_sf"/>
</dbReference>
<dbReference type="InterPro" id="IPR045180">
    <property type="entry name" value="La_dom_prot"/>
</dbReference>
<evidence type="ECO:0000259" key="4">
    <source>
        <dbReference type="PROSITE" id="PS50961"/>
    </source>
</evidence>